<feature type="compositionally biased region" description="Polar residues" evidence="1">
    <location>
        <begin position="89"/>
        <end position="98"/>
    </location>
</feature>
<organism evidence="2 3">
    <name type="scientific">Fusarium oxysporum (strain Fo5176)</name>
    <name type="common">Fusarium vascular wilt</name>
    <dbReference type="NCBI Taxonomy" id="660025"/>
    <lineage>
        <taxon>Eukaryota</taxon>
        <taxon>Fungi</taxon>
        <taxon>Dikarya</taxon>
        <taxon>Ascomycota</taxon>
        <taxon>Pezizomycotina</taxon>
        <taxon>Sordariomycetes</taxon>
        <taxon>Hypocreomycetidae</taxon>
        <taxon>Hypocreales</taxon>
        <taxon>Nectriaceae</taxon>
        <taxon>Fusarium</taxon>
        <taxon>Fusarium oxysporum species complex</taxon>
    </lineage>
</organism>
<dbReference type="PANTHER" id="PTHR37012">
    <property type="entry name" value="B-ZIP TRANSCRIPTION FACTOR (EUROFUNG)-RELATED"/>
    <property type="match status" value="1"/>
</dbReference>
<name>A0A0D2YD31_FUSOF</name>
<dbReference type="Proteomes" id="UP000002489">
    <property type="component" value="Unassembled WGS sequence"/>
</dbReference>
<protein>
    <submittedName>
        <fullName evidence="2">Uncharacterized protein</fullName>
    </submittedName>
</protein>
<feature type="region of interest" description="Disordered" evidence="1">
    <location>
        <begin position="83"/>
        <end position="123"/>
    </location>
</feature>
<feature type="region of interest" description="Disordered" evidence="1">
    <location>
        <begin position="1"/>
        <end position="33"/>
    </location>
</feature>
<reference evidence="3" key="1">
    <citation type="journal article" date="2012" name="Mol. Plant Microbe Interact.">
        <title>A highly conserved effector in Fusarium oxysporum is required for full virulence on Arabidopsis.</title>
        <authorList>
            <person name="Thatcher L.F."/>
            <person name="Gardiner D.M."/>
            <person name="Kazan K."/>
            <person name="Manners J."/>
        </authorList>
    </citation>
    <scope>NUCLEOTIDE SEQUENCE [LARGE SCALE GENOMIC DNA]</scope>
    <source>
        <strain evidence="3">Fo5176</strain>
    </source>
</reference>
<evidence type="ECO:0000313" key="3">
    <source>
        <dbReference type="Proteomes" id="UP000002489"/>
    </source>
</evidence>
<feature type="compositionally biased region" description="Polar residues" evidence="1">
    <location>
        <begin position="1"/>
        <end position="10"/>
    </location>
</feature>
<evidence type="ECO:0000256" key="1">
    <source>
        <dbReference type="SAM" id="MobiDB-lite"/>
    </source>
</evidence>
<sequence>MCNKTQTSTAEARRLKKRELDRKAQRLARERTKSRIAQLESMVDILRQDDSKAQIATLMDQLGKVTKDRDNLLQVLESLGSTIRRHTGDTSNATTTSEPRSETKSESPAYAGPEQSQSQSTTNERIVPIKTEQGAAPETSNFPPHGLFACDGWNYTVTNEQYPTTMAFDNSILPHNGNGFTCIQPLLPNLLPAPERVDDIIPKDPVLCHCSNPMNCT</sequence>
<reference evidence="2" key="2">
    <citation type="submission" date="2025-08" db="UniProtKB">
        <authorList>
            <consortium name="EnsemblFungi"/>
        </authorList>
    </citation>
    <scope>IDENTIFICATION</scope>
    <source>
        <strain evidence="2">4287 / CBS 123668 / FGSC 9935 / NRRL 34936</strain>
    </source>
</reference>
<proteinExistence type="predicted"/>
<evidence type="ECO:0000313" key="2">
    <source>
        <dbReference type="EnsemblFungi" id="FOXG_14213P0"/>
    </source>
</evidence>
<accession>A0A0D2YD31</accession>
<feature type="compositionally biased region" description="Basic and acidic residues" evidence="1">
    <location>
        <begin position="18"/>
        <end position="33"/>
    </location>
</feature>
<dbReference type="VEuPathDB" id="FungiDB:FOXG_14213"/>
<gene>
    <name evidence="2" type="primary">28955403</name>
</gene>
<feature type="compositionally biased region" description="Polar residues" evidence="1">
    <location>
        <begin position="114"/>
        <end position="123"/>
    </location>
</feature>
<dbReference type="CDD" id="cd14688">
    <property type="entry name" value="bZIP_YAP"/>
    <property type="match status" value="1"/>
</dbReference>
<dbReference type="EnsemblFungi" id="FOXG_14213T0">
    <property type="protein sequence ID" value="FOXG_14213P0"/>
    <property type="gene ID" value="FOXG_14213"/>
</dbReference>
<dbReference type="AlphaFoldDB" id="A0A0D2YD31"/>